<dbReference type="Pfam" id="PF13646">
    <property type="entry name" value="HEAT_2"/>
    <property type="match status" value="1"/>
</dbReference>
<sequence>MLETLDTIPWQQLQHAYGDASEVPGWIRDLASPNKEVRQQARSHLGSSVYHQGTVYSSTASIVPFLCELLDEEQVAHKLWLLQLLTSIAHGSSYLDVHYRRPQERNTPEFQARLAEELKWVRQAKEAVSAGYPTYLNLLHADQPRLRAMAAWTLSCCRSHADEVIPTLKERLKQEDKLSVRASMIMTLGRLMPAIKETHDYFMHLLKKQKKPVLTIAAALAYALLAEEDTPRQVVRILLESYEQPPEVKAKFATLPFTDVNMDATLSKAFCAIGFSVAPLVIPTLIKALPHCDALSSVVLVDNLLYLALEGRTLSKDTTIDDLSDTQKDVLTALVKNKHIWESANMLITVGHYFPPQHNLELSLWNREDIVRFLKGKPVISSDEEEIQRQQPSDKEAVSKKSS</sequence>
<dbReference type="EMBL" id="BIFQ01000001">
    <property type="protein sequence ID" value="GCE07267.1"/>
    <property type="molecule type" value="Genomic_DNA"/>
</dbReference>
<dbReference type="InterPro" id="IPR016024">
    <property type="entry name" value="ARM-type_fold"/>
</dbReference>
<dbReference type="Gene3D" id="1.25.10.10">
    <property type="entry name" value="Leucine-rich Repeat Variant"/>
    <property type="match status" value="1"/>
</dbReference>
<evidence type="ECO:0008006" key="4">
    <source>
        <dbReference type="Google" id="ProtNLM"/>
    </source>
</evidence>
<dbReference type="Proteomes" id="UP000287224">
    <property type="component" value="Unassembled WGS sequence"/>
</dbReference>
<gene>
    <name evidence="2" type="ORF">KDAU_45960</name>
</gene>
<evidence type="ECO:0000313" key="3">
    <source>
        <dbReference type="Proteomes" id="UP000287224"/>
    </source>
</evidence>
<dbReference type="SUPFAM" id="SSF48371">
    <property type="entry name" value="ARM repeat"/>
    <property type="match status" value="1"/>
</dbReference>
<feature type="compositionally biased region" description="Basic and acidic residues" evidence="1">
    <location>
        <begin position="392"/>
        <end position="403"/>
    </location>
</feature>
<accession>A0A401ZK72</accession>
<evidence type="ECO:0000256" key="1">
    <source>
        <dbReference type="SAM" id="MobiDB-lite"/>
    </source>
</evidence>
<dbReference type="InterPro" id="IPR011989">
    <property type="entry name" value="ARM-like"/>
</dbReference>
<dbReference type="AlphaFoldDB" id="A0A401ZK72"/>
<keyword evidence="3" id="KW-1185">Reference proteome</keyword>
<protein>
    <recommendedName>
        <fullName evidence="4">HEAT repeat domain-containing protein</fullName>
    </recommendedName>
</protein>
<comment type="caution">
    <text evidence="2">The sequence shown here is derived from an EMBL/GenBank/DDBJ whole genome shotgun (WGS) entry which is preliminary data.</text>
</comment>
<organism evidence="2 3">
    <name type="scientific">Dictyobacter aurantiacus</name>
    <dbReference type="NCBI Taxonomy" id="1936993"/>
    <lineage>
        <taxon>Bacteria</taxon>
        <taxon>Bacillati</taxon>
        <taxon>Chloroflexota</taxon>
        <taxon>Ktedonobacteria</taxon>
        <taxon>Ktedonobacterales</taxon>
        <taxon>Dictyobacteraceae</taxon>
        <taxon>Dictyobacter</taxon>
    </lineage>
</organism>
<proteinExistence type="predicted"/>
<evidence type="ECO:0000313" key="2">
    <source>
        <dbReference type="EMBL" id="GCE07267.1"/>
    </source>
</evidence>
<name>A0A401ZK72_9CHLR</name>
<dbReference type="RefSeq" id="WP_126598392.1">
    <property type="nucleotide sequence ID" value="NZ_BIFQ01000001.1"/>
</dbReference>
<dbReference type="OrthoDB" id="144416at2"/>
<feature type="region of interest" description="Disordered" evidence="1">
    <location>
        <begin position="383"/>
        <end position="403"/>
    </location>
</feature>
<reference evidence="3" key="1">
    <citation type="submission" date="2018-12" db="EMBL/GenBank/DDBJ databases">
        <title>Tengunoibacter tsumagoiensis gen. nov., sp. nov., Dictyobacter kobayashii sp. nov., D. alpinus sp. nov., and D. joshuensis sp. nov. and description of Dictyobacteraceae fam. nov. within the order Ktedonobacterales isolated from Tengu-no-mugimeshi.</title>
        <authorList>
            <person name="Wang C.M."/>
            <person name="Zheng Y."/>
            <person name="Sakai Y."/>
            <person name="Toyoda A."/>
            <person name="Minakuchi Y."/>
            <person name="Abe K."/>
            <person name="Yokota A."/>
            <person name="Yabe S."/>
        </authorList>
    </citation>
    <scope>NUCLEOTIDE SEQUENCE [LARGE SCALE GENOMIC DNA]</scope>
    <source>
        <strain evidence="3">S-27</strain>
    </source>
</reference>